<evidence type="ECO:0000313" key="7">
    <source>
        <dbReference type="Proteomes" id="UP000050471"/>
    </source>
</evidence>
<dbReference type="InterPro" id="IPR005119">
    <property type="entry name" value="LysR_subst-bd"/>
</dbReference>
<keyword evidence="7" id="KW-1185">Reference proteome</keyword>
<gene>
    <name evidence="6" type="ORF">AKJ29_18290</name>
</gene>
<dbReference type="Pfam" id="PF03466">
    <property type="entry name" value="LysR_substrate"/>
    <property type="match status" value="1"/>
</dbReference>
<dbReference type="InterPro" id="IPR036388">
    <property type="entry name" value="WH-like_DNA-bd_sf"/>
</dbReference>
<dbReference type="Pfam" id="PF00126">
    <property type="entry name" value="HTH_1"/>
    <property type="match status" value="1"/>
</dbReference>
<dbReference type="PANTHER" id="PTHR30419">
    <property type="entry name" value="HTH-TYPE TRANSCRIPTIONAL REGULATOR YBHD"/>
    <property type="match status" value="1"/>
</dbReference>
<comment type="caution">
    <text evidence="6">The sequence shown here is derived from an EMBL/GenBank/DDBJ whole genome shotgun (WGS) entry which is preliminary data.</text>
</comment>
<dbReference type="Gene3D" id="3.40.190.290">
    <property type="match status" value="1"/>
</dbReference>
<evidence type="ECO:0000256" key="4">
    <source>
        <dbReference type="ARBA" id="ARBA00023163"/>
    </source>
</evidence>
<dbReference type="InterPro" id="IPR000847">
    <property type="entry name" value="LysR_HTH_N"/>
</dbReference>
<organism evidence="6 7">
    <name type="scientific">Aliiroseovarius crassostreae</name>
    <dbReference type="NCBI Taxonomy" id="154981"/>
    <lineage>
        <taxon>Bacteria</taxon>
        <taxon>Pseudomonadati</taxon>
        <taxon>Pseudomonadota</taxon>
        <taxon>Alphaproteobacteria</taxon>
        <taxon>Rhodobacterales</taxon>
        <taxon>Paracoccaceae</taxon>
        <taxon>Aliiroseovarius</taxon>
    </lineage>
</organism>
<feature type="domain" description="HTH lysR-type" evidence="5">
    <location>
        <begin position="1"/>
        <end position="60"/>
    </location>
</feature>
<dbReference type="Proteomes" id="UP000050471">
    <property type="component" value="Unassembled WGS sequence"/>
</dbReference>
<dbReference type="OrthoDB" id="464481at2"/>
<evidence type="ECO:0000313" key="6">
    <source>
        <dbReference type="EMBL" id="KPN64548.1"/>
    </source>
</evidence>
<evidence type="ECO:0000256" key="2">
    <source>
        <dbReference type="ARBA" id="ARBA00023015"/>
    </source>
</evidence>
<dbReference type="InterPro" id="IPR050950">
    <property type="entry name" value="HTH-type_LysR_regulators"/>
</dbReference>
<dbReference type="GO" id="GO:0003677">
    <property type="term" value="F:DNA binding"/>
    <property type="evidence" value="ECO:0007669"/>
    <property type="project" value="UniProtKB-KW"/>
</dbReference>
<keyword evidence="4" id="KW-0804">Transcription</keyword>
<evidence type="ECO:0000256" key="1">
    <source>
        <dbReference type="ARBA" id="ARBA00009437"/>
    </source>
</evidence>
<keyword evidence="2" id="KW-0805">Transcription regulation</keyword>
<keyword evidence="3" id="KW-0238">DNA-binding</keyword>
<dbReference type="Gene3D" id="1.10.10.10">
    <property type="entry name" value="Winged helix-like DNA-binding domain superfamily/Winged helix DNA-binding domain"/>
    <property type="match status" value="1"/>
</dbReference>
<dbReference type="GO" id="GO:0003700">
    <property type="term" value="F:DNA-binding transcription factor activity"/>
    <property type="evidence" value="ECO:0007669"/>
    <property type="project" value="InterPro"/>
</dbReference>
<dbReference type="SUPFAM" id="SSF53850">
    <property type="entry name" value="Periplasmic binding protein-like II"/>
    <property type="match status" value="1"/>
</dbReference>
<evidence type="ECO:0000259" key="5">
    <source>
        <dbReference type="PROSITE" id="PS50931"/>
    </source>
</evidence>
<evidence type="ECO:0000256" key="3">
    <source>
        <dbReference type="ARBA" id="ARBA00023125"/>
    </source>
</evidence>
<dbReference type="CDD" id="cd08421">
    <property type="entry name" value="PBP2_LTTR_like_1"/>
    <property type="match status" value="1"/>
</dbReference>
<dbReference type="InterPro" id="IPR036390">
    <property type="entry name" value="WH_DNA-bd_sf"/>
</dbReference>
<dbReference type="RefSeq" id="WP_055188904.1">
    <property type="nucleotide sequence ID" value="NZ_FPBS01000001.1"/>
</dbReference>
<comment type="similarity">
    <text evidence="1">Belongs to the LysR transcriptional regulatory family.</text>
</comment>
<dbReference type="GO" id="GO:0005829">
    <property type="term" value="C:cytosol"/>
    <property type="evidence" value="ECO:0007669"/>
    <property type="project" value="TreeGrafter"/>
</dbReference>
<proteinExistence type="inferred from homology"/>
<dbReference type="EMBL" id="LKBA01000004">
    <property type="protein sequence ID" value="KPN64548.1"/>
    <property type="molecule type" value="Genomic_DNA"/>
</dbReference>
<dbReference type="STRING" id="154981.AKJ29_18290"/>
<protein>
    <submittedName>
        <fullName evidence="6">LysR family transcriptional regulator</fullName>
    </submittedName>
</protein>
<reference evidence="6 7" key="1">
    <citation type="submission" date="2015-09" db="EMBL/GenBank/DDBJ databases">
        <title>Draft genome sequence of Aliiroseovarius crassostreae CV919-312TSm, the causative agent of Roseovarius Oyster Disease (formerly Juvenile Oyster Disease).</title>
        <authorList>
            <person name="Kessner L."/>
            <person name="Spinard E."/>
            <person name="Nelson D."/>
        </authorList>
    </citation>
    <scope>NUCLEOTIDE SEQUENCE [LARGE SCALE GENOMIC DNA]</scope>
    <source>
        <strain evidence="6 7">CV919-312</strain>
    </source>
</reference>
<sequence length="310" mass="34620">MNFELIDLKLFVCIAECGNLTHGAEKAFLSPPAASARIKSLEQETGQQLFLRSNKGVTLTDAGKVFLRQARLVLRQVDFLTEEMINPDSGHIRISANTTALTEFLPETLAHFLSKWPEVTVDLQERLTRDIVRSVADGTSDLGIISGDPKTNDLDIIPFSTDRLMLATSAHHPLTKSDGVMFKDTLNFEHISLHEGSTLLDFLRRQFRRSGYEKHLRLQVRSFEAMCRLIEAGVGIGIVPESAANRHRKTMNIDLLNLQDDWSIRTRSVLVRDRTNLPPAARALVEMLVESGPGGERLMMETSASGANLW</sequence>
<name>A0A0P7KQ39_9RHOB</name>
<dbReference type="PROSITE" id="PS50931">
    <property type="entry name" value="HTH_LYSR"/>
    <property type="match status" value="1"/>
</dbReference>
<dbReference type="AlphaFoldDB" id="A0A0P7KQ39"/>
<dbReference type="SUPFAM" id="SSF46785">
    <property type="entry name" value="Winged helix' DNA-binding domain"/>
    <property type="match status" value="1"/>
</dbReference>
<accession>A0A0P7KQ39</accession>
<dbReference type="PANTHER" id="PTHR30419:SF2">
    <property type="entry name" value="LYSR FAMILY TRANSCRIPTIONAL REGULATOR"/>
    <property type="match status" value="1"/>
</dbReference>
<dbReference type="FunFam" id="1.10.10.10:FF:000001">
    <property type="entry name" value="LysR family transcriptional regulator"/>
    <property type="match status" value="1"/>
</dbReference>